<evidence type="ECO:0000313" key="3">
    <source>
        <dbReference type="Proteomes" id="UP000232883"/>
    </source>
</evidence>
<gene>
    <name evidence="2" type="ORF">CWM47_07190</name>
</gene>
<sequence>MRFSICILLLSLGFVACEKTTAVSPDTLTGIWVEQTGRQDTLIFNLDRSGRPLPNSLLVNRGREVNSAGSLVPKLGSGYYGYELKDKSILVISLFSSSTQRSAYKIERKGNQLLVENFFELGFNQSATATRTLVRL</sequence>
<feature type="chain" id="PRO_5014772106" description="Lipocalin-like domain-containing protein" evidence="1">
    <location>
        <begin position="17"/>
        <end position="136"/>
    </location>
</feature>
<organism evidence="2 3">
    <name type="scientific">Spirosoma pollinicola</name>
    <dbReference type="NCBI Taxonomy" id="2057025"/>
    <lineage>
        <taxon>Bacteria</taxon>
        <taxon>Pseudomonadati</taxon>
        <taxon>Bacteroidota</taxon>
        <taxon>Cytophagia</taxon>
        <taxon>Cytophagales</taxon>
        <taxon>Cytophagaceae</taxon>
        <taxon>Spirosoma</taxon>
    </lineage>
</organism>
<keyword evidence="3" id="KW-1185">Reference proteome</keyword>
<dbReference type="EMBL" id="CP025096">
    <property type="protein sequence ID" value="AUD01621.1"/>
    <property type="molecule type" value="Genomic_DNA"/>
</dbReference>
<accession>A0A2K8YVH0</accession>
<dbReference type="OrthoDB" id="958369at2"/>
<name>A0A2K8YVH0_9BACT</name>
<dbReference type="KEGG" id="spir:CWM47_07190"/>
<evidence type="ECO:0000313" key="2">
    <source>
        <dbReference type="EMBL" id="AUD01621.1"/>
    </source>
</evidence>
<dbReference type="PROSITE" id="PS51257">
    <property type="entry name" value="PROKAR_LIPOPROTEIN"/>
    <property type="match status" value="1"/>
</dbReference>
<dbReference type="RefSeq" id="WP_100987342.1">
    <property type="nucleotide sequence ID" value="NZ_CP025096.1"/>
</dbReference>
<feature type="signal peptide" evidence="1">
    <location>
        <begin position="1"/>
        <end position="16"/>
    </location>
</feature>
<protein>
    <recommendedName>
        <fullName evidence="4">Lipocalin-like domain-containing protein</fullName>
    </recommendedName>
</protein>
<dbReference type="Proteomes" id="UP000232883">
    <property type="component" value="Chromosome"/>
</dbReference>
<evidence type="ECO:0000256" key="1">
    <source>
        <dbReference type="SAM" id="SignalP"/>
    </source>
</evidence>
<evidence type="ECO:0008006" key="4">
    <source>
        <dbReference type="Google" id="ProtNLM"/>
    </source>
</evidence>
<keyword evidence="1" id="KW-0732">Signal</keyword>
<dbReference type="AlphaFoldDB" id="A0A2K8YVH0"/>
<proteinExistence type="predicted"/>
<reference evidence="2 3" key="1">
    <citation type="submission" date="2017-11" db="EMBL/GenBank/DDBJ databases">
        <title>Taxonomic description and genome sequences of Spirosoma HA7 sp. nov., isolated from pollen microhabitat of Corylus avellana.</title>
        <authorList>
            <person name="Ambika Manirajan B."/>
            <person name="Suarez C."/>
            <person name="Ratering S."/>
            <person name="Geissler-Plaum R."/>
            <person name="Cardinale M."/>
            <person name="Sylvia S."/>
        </authorList>
    </citation>
    <scope>NUCLEOTIDE SEQUENCE [LARGE SCALE GENOMIC DNA]</scope>
    <source>
        <strain evidence="2 3">HA7</strain>
    </source>
</reference>